<dbReference type="Pfam" id="PF02738">
    <property type="entry name" value="MoCoBD_1"/>
    <property type="match status" value="1"/>
</dbReference>
<dbReference type="GO" id="GO:0016491">
    <property type="term" value="F:oxidoreductase activity"/>
    <property type="evidence" value="ECO:0007669"/>
    <property type="project" value="UniProtKB-KW"/>
</dbReference>
<dbReference type="InterPro" id="IPR000674">
    <property type="entry name" value="Ald_Oxase/Xan_DH_a/b"/>
</dbReference>
<dbReference type="InterPro" id="IPR036856">
    <property type="entry name" value="Ald_Oxase/Xan_DH_a/b_sf"/>
</dbReference>
<feature type="domain" description="Aldehyde oxidase/xanthine dehydrogenase a/b hammerhead" evidence="3">
    <location>
        <begin position="20"/>
        <end position="120"/>
    </location>
</feature>
<dbReference type="Pfam" id="PF01315">
    <property type="entry name" value="Ald_Xan_dh_C"/>
    <property type="match status" value="1"/>
</dbReference>
<evidence type="ECO:0000313" key="4">
    <source>
        <dbReference type="EMBL" id="SUZ53268.1"/>
    </source>
</evidence>
<keyword evidence="1" id="KW-0500">Molybdenum</keyword>
<dbReference type="Pfam" id="PF20256">
    <property type="entry name" value="MoCoBD_2"/>
    <property type="match status" value="1"/>
</dbReference>
<dbReference type="AlphaFoldDB" id="A0A381NHG3"/>
<organism evidence="4">
    <name type="scientific">marine metagenome</name>
    <dbReference type="NCBI Taxonomy" id="408172"/>
    <lineage>
        <taxon>unclassified sequences</taxon>
        <taxon>metagenomes</taxon>
        <taxon>ecological metagenomes</taxon>
    </lineage>
</organism>
<dbReference type="PANTHER" id="PTHR11908">
    <property type="entry name" value="XANTHINE DEHYDROGENASE"/>
    <property type="match status" value="1"/>
</dbReference>
<dbReference type="InterPro" id="IPR008274">
    <property type="entry name" value="AldOxase/xan_DH_MoCoBD1"/>
</dbReference>
<dbReference type="GO" id="GO:0005506">
    <property type="term" value="F:iron ion binding"/>
    <property type="evidence" value="ECO:0007669"/>
    <property type="project" value="InterPro"/>
</dbReference>
<accession>A0A381NHG3</accession>
<sequence length="802" mass="86395">MAYKLIGKNFIPPDIHGKVTGKAKYAEDFRVQGMVFCKLLLSPMPHAEVKNIDASKALAMEGVLGVLTADDIPAANGVSQQILTNNPHYVGEPILAVAAVDETTASDALENIRYDIEPREFVLDPLKSLYPGGPNARDEGNIANRGVPSQVLKWTAKDFALSSDDQLPMTGKPIADWSYGDLDKEFSEAKVVFDETFITASNAHHSMEPRSTMSYWENGKCYVFGSSQSQSFVAPGLANLIGIEPENLVYIAEYCGGGFGSKGGAYSSMAIPAYMSKKIQRPVMLRISRTEEYFIGSNRGGFQGRIKLGFKGNGKLLAVDLYIVQSCGPNGGFPDYNSAADAVSLCYQPNAMHYRGVPVLTNTPPGGAQRGPGQNQIAMVMGPLLDRAAKELNIDRLEIRKMNAPTNQSAYGADKKKKVTSAYIVEALSEGAQKFKWDQKIKKSGQKNGSKVIGVGIGQAYHSAGFAGFDGLIRIAPNGKLYIHSGVGNLGTYSYAATSRVVAEVLKYDWDNCIIERGDSRKHLPWNIGQFGSNTSFTISRSNHAAAMDAKEKLLAIAAIVLGNSPENYQIGNETVFDIKNPEKKITYAEAAQQAIEIGGRFDGHEMPEDINPMTRASVEGVKGSGLIGVAKDNYDINATPPALAAGFMAIELDTETGKFEILEYEGVIDCGTVIHPMGLSNQVKGGAVMGVGLASLERLVYDPQNGLPANVGLYQSKPPSYLDVPSEMGWDSVDIADPQNPVGVRGMGEPVMGCAAAALVCAISDALGGHYFNRTPIVRDMIINAVNNRDQSYQPLQVYTF</sequence>
<dbReference type="Gene3D" id="3.90.1170.50">
    <property type="entry name" value="Aldehyde oxidase/xanthine dehydrogenase, a/b hammerhead"/>
    <property type="match status" value="1"/>
</dbReference>
<dbReference type="SUPFAM" id="SSF56003">
    <property type="entry name" value="Molybdenum cofactor-binding domain"/>
    <property type="match status" value="1"/>
</dbReference>
<dbReference type="InterPro" id="IPR046867">
    <property type="entry name" value="AldOxase/xan_DH_MoCoBD2"/>
</dbReference>
<dbReference type="InterPro" id="IPR016208">
    <property type="entry name" value="Ald_Oxase/xanthine_DH-like"/>
</dbReference>
<protein>
    <recommendedName>
        <fullName evidence="3">Aldehyde oxidase/xanthine dehydrogenase a/b hammerhead domain-containing protein</fullName>
    </recommendedName>
</protein>
<reference evidence="4" key="1">
    <citation type="submission" date="2018-05" db="EMBL/GenBank/DDBJ databases">
        <authorList>
            <person name="Lanie J.A."/>
            <person name="Ng W.-L."/>
            <person name="Kazmierczak K.M."/>
            <person name="Andrzejewski T.M."/>
            <person name="Davidsen T.M."/>
            <person name="Wayne K.J."/>
            <person name="Tettelin H."/>
            <person name="Glass J.I."/>
            <person name="Rusch D."/>
            <person name="Podicherti R."/>
            <person name="Tsui H.-C.T."/>
            <person name="Winkler M.E."/>
        </authorList>
    </citation>
    <scope>NUCLEOTIDE SEQUENCE</scope>
</reference>
<dbReference type="InterPro" id="IPR037165">
    <property type="entry name" value="AldOxase/xan_DH_Mopterin-bd_sf"/>
</dbReference>
<dbReference type="Gene3D" id="3.30.365.10">
    <property type="entry name" value="Aldehyde oxidase/xanthine dehydrogenase, molybdopterin binding domain"/>
    <property type="match status" value="5"/>
</dbReference>
<evidence type="ECO:0000259" key="3">
    <source>
        <dbReference type="SMART" id="SM01008"/>
    </source>
</evidence>
<dbReference type="PANTHER" id="PTHR11908:SF132">
    <property type="entry name" value="ALDEHYDE OXIDASE 1-RELATED"/>
    <property type="match status" value="1"/>
</dbReference>
<gene>
    <name evidence="4" type="ORF">METZ01_LOCUS6122</name>
</gene>
<dbReference type="EMBL" id="UINC01000322">
    <property type="protein sequence ID" value="SUZ53268.1"/>
    <property type="molecule type" value="Genomic_DNA"/>
</dbReference>
<evidence type="ECO:0000256" key="2">
    <source>
        <dbReference type="ARBA" id="ARBA00023002"/>
    </source>
</evidence>
<dbReference type="SUPFAM" id="SSF54665">
    <property type="entry name" value="CO dehydrogenase molybdoprotein N-domain-like"/>
    <property type="match status" value="1"/>
</dbReference>
<name>A0A381NHG3_9ZZZZ</name>
<proteinExistence type="predicted"/>
<evidence type="ECO:0000256" key="1">
    <source>
        <dbReference type="ARBA" id="ARBA00022505"/>
    </source>
</evidence>
<dbReference type="SMART" id="SM01008">
    <property type="entry name" value="Ald_Xan_dh_C"/>
    <property type="match status" value="1"/>
</dbReference>
<keyword evidence="2" id="KW-0560">Oxidoreductase</keyword>